<dbReference type="SUPFAM" id="SSF49854">
    <property type="entry name" value="Spermadhesin, CUB domain"/>
    <property type="match status" value="1"/>
</dbReference>
<comment type="caution">
    <text evidence="2">Lacks conserved residue(s) required for the propagation of feature annotation.</text>
</comment>
<dbReference type="InterPro" id="IPR002172">
    <property type="entry name" value="LDrepeatLR_classA_rpt"/>
</dbReference>
<evidence type="ECO:0000313" key="5">
    <source>
        <dbReference type="EMBL" id="GIX78456.1"/>
    </source>
</evidence>
<dbReference type="AlphaFoldDB" id="A0AAV4N2Z6"/>
<dbReference type="PANTHER" id="PTHR24652">
    <property type="entry name" value="LOW-DENSITY LIPOPROTEIN RECEPTOR CLASS A DOMAIN-CONTAINING PROTEIN 2"/>
    <property type="match status" value="1"/>
</dbReference>
<feature type="chain" id="PRO_5043797614" evidence="4">
    <location>
        <begin position="20"/>
        <end position="236"/>
    </location>
</feature>
<dbReference type="PROSITE" id="PS50068">
    <property type="entry name" value="LDLRA_2"/>
    <property type="match status" value="1"/>
</dbReference>
<dbReference type="SMART" id="SM00192">
    <property type="entry name" value="LDLa"/>
    <property type="match status" value="1"/>
</dbReference>
<gene>
    <name evidence="5" type="ORF">CDAR_8931</name>
</gene>
<keyword evidence="6" id="KW-1185">Reference proteome</keyword>
<evidence type="ECO:0000256" key="1">
    <source>
        <dbReference type="ARBA" id="ARBA00023157"/>
    </source>
</evidence>
<dbReference type="EMBL" id="BPLQ01001087">
    <property type="protein sequence ID" value="GIX78456.1"/>
    <property type="molecule type" value="Genomic_DNA"/>
</dbReference>
<organism evidence="5 6">
    <name type="scientific">Caerostris darwini</name>
    <dbReference type="NCBI Taxonomy" id="1538125"/>
    <lineage>
        <taxon>Eukaryota</taxon>
        <taxon>Metazoa</taxon>
        <taxon>Ecdysozoa</taxon>
        <taxon>Arthropoda</taxon>
        <taxon>Chelicerata</taxon>
        <taxon>Arachnida</taxon>
        <taxon>Araneae</taxon>
        <taxon>Araneomorphae</taxon>
        <taxon>Entelegynae</taxon>
        <taxon>Araneoidea</taxon>
        <taxon>Araneidae</taxon>
        <taxon>Caerostris</taxon>
    </lineage>
</organism>
<feature type="signal peptide" evidence="4">
    <location>
        <begin position="1"/>
        <end position="19"/>
    </location>
</feature>
<protein>
    <submittedName>
        <fullName evidence="5">Uncharacterized protein</fullName>
    </submittedName>
</protein>
<evidence type="ECO:0000256" key="4">
    <source>
        <dbReference type="SAM" id="SignalP"/>
    </source>
</evidence>
<evidence type="ECO:0000256" key="2">
    <source>
        <dbReference type="PROSITE-ProRule" id="PRU00124"/>
    </source>
</evidence>
<dbReference type="InterPro" id="IPR036055">
    <property type="entry name" value="LDL_receptor-like_sf"/>
</dbReference>
<keyword evidence="3" id="KW-0812">Transmembrane</keyword>
<dbReference type="Pfam" id="PF00057">
    <property type="entry name" value="Ldl_recept_a"/>
    <property type="match status" value="1"/>
</dbReference>
<dbReference type="Proteomes" id="UP001054837">
    <property type="component" value="Unassembled WGS sequence"/>
</dbReference>
<comment type="caution">
    <text evidence="5">The sequence shown here is derived from an EMBL/GenBank/DDBJ whole genome shotgun (WGS) entry which is preliminary data.</text>
</comment>
<dbReference type="CDD" id="cd00112">
    <property type="entry name" value="LDLa"/>
    <property type="match status" value="1"/>
</dbReference>
<accession>A0AAV4N2Z6</accession>
<dbReference type="InterPro" id="IPR035914">
    <property type="entry name" value="Sperma_CUB_dom_sf"/>
</dbReference>
<feature type="disulfide bond" evidence="2">
    <location>
        <begin position="156"/>
        <end position="174"/>
    </location>
</feature>
<name>A0AAV4N2Z6_9ARAC</name>
<keyword evidence="3" id="KW-1133">Transmembrane helix</keyword>
<evidence type="ECO:0000313" key="6">
    <source>
        <dbReference type="Proteomes" id="UP001054837"/>
    </source>
</evidence>
<dbReference type="InterPro" id="IPR042333">
    <property type="entry name" value="LRAD2/Mig-13-like"/>
</dbReference>
<dbReference type="Gene3D" id="4.10.400.10">
    <property type="entry name" value="Low-density Lipoprotein Receptor"/>
    <property type="match status" value="1"/>
</dbReference>
<keyword evidence="4" id="KW-0732">Signal</keyword>
<keyword evidence="3" id="KW-0472">Membrane</keyword>
<keyword evidence="1 2" id="KW-1015">Disulfide bond</keyword>
<sequence>MKIALSLLLLISLGGKVLLLKKYAFCETEKDVLQVKGVDSNESAGMLTFFWKYRNTEPCDLTLTAPEDHMIVISIEDLVLSKYCTGILQISSNSSSVYLCQSYYPRYTMESNTFLFQDPNVTIKLTQSQVGATAFFNIVFTAVTKASCNSSTTYQCTNGFCINKKFSCDTHNNCFDYSDEFRNGTWCEKIQKEMGLSRDHLIIISFIVIPLFVLIVFFLASFCWKKYRRQYLMGHT</sequence>
<evidence type="ECO:0000256" key="3">
    <source>
        <dbReference type="SAM" id="Phobius"/>
    </source>
</evidence>
<feature type="transmembrane region" description="Helical" evidence="3">
    <location>
        <begin position="201"/>
        <end position="224"/>
    </location>
</feature>
<proteinExistence type="predicted"/>
<dbReference type="SUPFAM" id="SSF57424">
    <property type="entry name" value="LDL receptor-like module"/>
    <property type="match status" value="1"/>
</dbReference>
<reference evidence="5 6" key="1">
    <citation type="submission" date="2021-06" db="EMBL/GenBank/DDBJ databases">
        <title>Caerostris darwini draft genome.</title>
        <authorList>
            <person name="Kono N."/>
            <person name="Arakawa K."/>
        </authorList>
    </citation>
    <scope>NUCLEOTIDE SEQUENCE [LARGE SCALE GENOMIC DNA]</scope>
</reference>